<keyword evidence="3" id="KW-1185">Reference proteome</keyword>
<evidence type="ECO:0000313" key="3">
    <source>
        <dbReference type="Proteomes" id="UP000597507"/>
    </source>
</evidence>
<feature type="region of interest" description="Disordered" evidence="1">
    <location>
        <begin position="1"/>
        <end position="30"/>
    </location>
</feature>
<proteinExistence type="predicted"/>
<accession>A0A8J2ZCS1</accession>
<evidence type="ECO:0000313" key="2">
    <source>
        <dbReference type="EMBL" id="GGG41647.1"/>
    </source>
</evidence>
<gene>
    <name evidence="2" type="ORF">GCM10010964_31490</name>
</gene>
<feature type="compositionally biased region" description="Gly residues" evidence="1">
    <location>
        <begin position="17"/>
        <end position="29"/>
    </location>
</feature>
<organism evidence="2 3">
    <name type="scientific">Caldovatus sediminis</name>
    <dbReference type="NCBI Taxonomy" id="2041189"/>
    <lineage>
        <taxon>Bacteria</taxon>
        <taxon>Pseudomonadati</taxon>
        <taxon>Pseudomonadota</taxon>
        <taxon>Alphaproteobacteria</taxon>
        <taxon>Acetobacterales</taxon>
        <taxon>Roseomonadaceae</taxon>
        <taxon>Caldovatus</taxon>
    </lineage>
</organism>
<reference evidence="2 3" key="1">
    <citation type="journal article" date="2014" name="Int. J. Syst. Evol. Microbiol.">
        <title>Complete genome sequence of Corynebacterium casei LMG S-19264T (=DSM 44701T), isolated from a smear-ripened cheese.</title>
        <authorList>
            <consortium name="US DOE Joint Genome Institute (JGI-PGF)"/>
            <person name="Walter F."/>
            <person name="Albersmeier A."/>
            <person name="Kalinowski J."/>
            <person name="Ruckert C."/>
        </authorList>
    </citation>
    <scope>NUCLEOTIDE SEQUENCE [LARGE SCALE GENOMIC DNA]</scope>
    <source>
        <strain evidence="2 3">CGMCC 1.16330</strain>
    </source>
</reference>
<dbReference type="EMBL" id="BMKS01000010">
    <property type="protein sequence ID" value="GGG41647.1"/>
    <property type="molecule type" value="Genomic_DNA"/>
</dbReference>
<dbReference type="Proteomes" id="UP000597507">
    <property type="component" value="Unassembled WGS sequence"/>
</dbReference>
<evidence type="ECO:0000256" key="1">
    <source>
        <dbReference type="SAM" id="MobiDB-lite"/>
    </source>
</evidence>
<comment type="caution">
    <text evidence="2">The sequence shown here is derived from an EMBL/GenBank/DDBJ whole genome shotgun (WGS) entry which is preliminary data.</text>
</comment>
<name>A0A8J2ZCS1_9PROT</name>
<sequence>MPGWLARRKARTFPTGVGSGAGRRQGGVMWGAPSGLVRTVQDRHGARSGRAPADSGEMQVHGVLVGRRPREARPTPRAGRTAPSREARLWRQSLPAPPALPFGLARRHGRP</sequence>
<feature type="compositionally biased region" description="Basic residues" evidence="1">
    <location>
        <begin position="1"/>
        <end position="11"/>
    </location>
</feature>
<dbReference type="AlphaFoldDB" id="A0A8J2ZCS1"/>
<protein>
    <submittedName>
        <fullName evidence="2">Uncharacterized protein</fullName>
    </submittedName>
</protein>
<feature type="region of interest" description="Disordered" evidence="1">
    <location>
        <begin position="42"/>
        <end position="111"/>
    </location>
</feature>